<sequence>MGHVLIGCVVEDAASFGAEVIKDVIGLFHPVAHLQSRHFIFQLCNKELGETNNGKSRFFLYVVMVAVFGR</sequence>
<dbReference type="Proteomes" id="UP000253410">
    <property type="component" value="Unassembled WGS sequence"/>
</dbReference>
<name>A0A365XU00_9BACT</name>
<reference evidence="1 2" key="1">
    <citation type="submission" date="2018-05" db="EMBL/GenBank/DDBJ databases">
        <title>Chitinophaga sp. K3CV102501T nov., isolated from isolated from a monsoon evergreen broad-leaved forest soil.</title>
        <authorList>
            <person name="Lv Y."/>
        </authorList>
    </citation>
    <scope>NUCLEOTIDE SEQUENCE [LARGE SCALE GENOMIC DNA]</scope>
    <source>
        <strain evidence="1 2">GDMCC 1.1325</strain>
    </source>
</reference>
<proteinExistence type="predicted"/>
<comment type="caution">
    <text evidence="1">The sequence shown here is derived from an EMBL/GenBank/DDBJ whole genome shotgun (WGS) entry which is preliminary data.</text>
</comment>
<evidence type="ECO:0000313" key="2">
    <source>
        <dbReference type="Proteomes" id="UP000253410"/>
    </source>
</evidence>
<keyword evidence="2" id="KW-1185">Reference proteome</keyword>
<evidence type="ECO:0000313" key="1">
    <source>
        <dbReference type="EMBL" id="RBL89832.1"/>
    </source>
</evidence>
<dbReference type="AlphaFoldDB" id="A0A365XU00"/>
<dbReference type="EMBL" id="QFFJ01000002">
    <property type="protein sequence ID" value="RBL89832.1"/>
    <property type="molecule type" value="Genomic_DNA"/>
</dbReference>
<accession>A0A365XU00</accession>
<protein>
    <submittedName>
        <fullName evidence="1">Uncharacterized protein</fullName>
    </submittedName>
</protein>
<gene>
    <name evidence="1" type="ORF">DF182_25450</name>
</gene>
<organism evidence="1 2">
    <name type="scientific">Chitinophaga flava</name>
    <dbReference type="NCBI Taxonomy" id="2259036"/>
    <lineage>
        <taxon>Bacteria</taxon>
        <taxon>Pseudomonadati</taxon>
        <taxon>Bacteroidota</taxon>
        <taxon>Chitinophagia</taxon>
        <taxon>Chitinophagales</taxon>
        <taxon>Chitinophagaceae</taxon>
        <taxon>Chitinophaga</taxon>
    </lineage>
</organism>